<organism evidence="5 6">
    <name type="scientific">Eragrostis curvula</name>
    <name type="common">weeping love grass</name>
    <dbReference type="NCBI Taxonomy" id="38414"/>
    <lineage>
        <taxon>Eukaryota</taxon>
        <taxon>Viridiplantae</taxon>
        <taxon>Streptophyta</taxon>
        <taxon>Embryophyta</taxon>
        <taxon>Tracheophyta</taxon>
        <taxon>Spermatophyta</taxon>
        <taxon>Magnoliopsida</taxon>
        <taxon>Liliopsida</taxon>
        <taxon>Poales</taxon>
        <taxon>Poaceae</taxon>
        <taxon>PACMAD clade</taxon>
        <taxon>Chloridoideae</taxon>
        <taxon>Eragrostideae</taxon>
        <taxon>Eragrostidinae</taxon>
        <taxon>Eragrostis</taxon>
    </lineage>
</organism>
<keyword evidence="3" id="KW-0472">Membrane</keyword>
<protein>
    <recommendedName>
        <fullName evidence="4">Protein kinase domain-containing protein</fullName>
    </recommendedName>
</protein>
<dbReference type="InterPro" id="IPR000719">
    <property type="entry name" value="Prot_kinase_dom"/>
</dbReference>
<dbReference type="SMART" id="SM00220">
    <property type="entry name" value="S_TKc"/>
    <property type="match status" value="1"/>
</dbReference>
<dbReference type="InterPro" id="IPR008271">
    <property type="entry name" value="Ser/Thr_kinase_AS"/>
</dbReference>
<dbReference type="PROSITE" id="PS00108">
    <property type="entry name" value="PROTEIN_KINASE_ST"/>
    <property type="match status" value="1"/>
</dbReference>
<dbReference type="Gene3D" id="2.60.120.200">
    <property type="match status" value="1"/>
</dbReference>
<keyword evidence="6" id="KW-1185">Reference proteome</keyword>
<evidence type="ECO:0000256" key="1">
    <source>
        <dbReference type="ARBA" id="ARBA00022741"/>
    </source>
</evidence>
<dbReference type="Proteomes" id="UP000324897">
    <property type="component" value="Unassembled WGS sequence"/>
</dbReference>
<dbReference type="FunFam" id="1.10.510.10:FF:000444">
    <property type="entry name" value="probable L-type lectin-domain containing receptor kinase S.5"/>
    <property type="match status" value="1"/>
</dbReference>
<gene>
    <name evidence="5" type="ORF">EJB05_47066</name>
</gene>
<dbReference type="InterPro" id="IPR001245">
    <property type="entry name" value="Ser-Thr/Tyr_kinase_cat_dom"/>
</dbReference>
<feature type="non-terminal residue" evidence="5">
    <location>
        <position position="1"/>
    </location>
</feature>
<dbReference type="InterPro" id="IPR013320">
    <property type="entry name" value="ConA-like_dom_sf"/>
</dbReference>
<dbReference type="SUPFAM" id="SSF56112">
    <property type="entry name" value="Protein kinase-like (PK-like)"/>
    <property type="match status" value="1"/>
</dbReference>
<evidence type="ECO:0000313" key="5">
    <source>
        <dbReference type="EMBL" id="TVU07027.1"/>
    </source>
</evidence>
<feature type="transmembrane region" description="Helical" evidence="3">
    <location>
        <begin position="19"/>
        <end position="39"/>
    </location>
</feature>
<dbReference type="AlphaFoldDB" id="A0A5J9T715"/>
<keyword evidence="1" id="KW-0547">Nucleotide-binding</keyword>
<dbReference type="InterPro" id="IPR050528">
    <property type="entry name" value="L-type_Lectin-RKs"/>
</dbReference>
<dbReference type="PANTHER" id="PTHR27007">
    <property type="match status" value="1"/>
</dbReference>
<evidence type="ECO:0000256" key="3">
    <source>
        <dbReference type="SAM" id="Phobius"/>
    </source>
</evidence>
<sequence length="750" mass="82896">MGTKTAKQNTTMPSLTGGILSSAIVLCWMIAATVPAACLGSGRSRKEAISFLFSSFTGLYGGVLRSSWDAGVVDGALHLTADDIYQPPVQYPPNAKRPAGRAIIWVGPPYIDHRTDEDLLSHGASFNTSFTMSVSRSQQRNDDDGGLLLEVLPSVRDQFDRTNYYSLVRTTTSSNISVDIGTLEYYYEQSTRGVYVSIAPASTAKHTVWVDYDAVRHNLSVYIVDGSGKPKPEQAALHAPLDIDRILGGWNVTADSWRVTGGRRRIVGWLLAIALSSVLVAAISFVVAWRWSSLASWYRALMMELKLSRALRRLPGMPREFKFADVKKATRNFHESNRLGRGGFGAVYKGTILISASSDGGRQEGRLRRRYVEVAVKKFMRKEHHGYDDFLAEVAIINRLRHKNIVPLLGWCYEKGELLLIYQYMPNGSLDQHLFHRQPQPTVLPWETRYRVVADVAAALHYVHHEYERVVLHRDIKASNIMLDADFNGRLGDFGLAGLVDDADKNSLTDHAVAGTWGFIAPEYPVTHKATRQTDVYAFGVLVLEIVTGKRSLGTAGTDEFLLLTDWVWRLHGEGRLLEAVDDDLLTAAAREVDPPPDVSTRLLESADLGSELGTSTSFKLDATRLLLLGLACTNPNPTDRPSTADLVQIIAKRIAPPDVPRVKPTFLELPLLDDLDLDEDEEDPDYSNTGTLSREGLALSIGSLSLEIMVCRSRRSLPVISTSLGRPKVNCFSTNQVARAVDILILGHV</sequence>
<dbReference type="Gramene" id="TVU07027">
    <property type="protein sequence ID" value="TVU07027"/>
    <property type="gene ID" value="EJB05_47066"/>
</dbReference>
<dbReference type="PROSITE" id="PS50011">
    <property type="entry name" value="PROTEIN_KINASE_DOM"/>
    <property type="match status" value="1"/>
</dbReference>
<accession>A0A5J9T715</accession>
<dbReference type="GO" id="GO:0051707">
    <property type="term" value="P:response to other organism"/>
    <property type="evidence" value="ECO:0007669"/>
    <property type="project" value="UniProtKB-ARBA"/>
</dbReference>
<reference evidence="5 6" key="1">
    <citation type="journal article" date="2019" name="Sci. Rep.">
        <title>A high-quality genome of Eragrostis curvula grass provides insights into Poaceae evolution and supports new strategies to enhance forage quality.</title>
        <authorList>
            <person name="Carballo J."/>
            <person name="Santos B.A.C.M."/>
            <person name="Zappacosta D."/>
            <person name="Garbus I."/>
            <person name="Selva J.P."/>
            <person name="Gallo C.A."/>
            <person name="Diaz A."/>
            <person name="Albertini E."/>
            <person name="Caccamo M."/>
            <person name="Echenique V."/>
        </authorList>
    </citation>
    <scope>NUCLEOTIDE SEQUENCE [LARGE SCALE GENOMIC DNA]</scope>
    <source>
        <strain evidence="6">cv. Victoria</strain>
        <tissue evidence="5">Leaf</tissue>
    </source>
</reference>
<dbReference type="OrthoDB" id="688481at2759"/>
<feature type="domain" description="Protein kinase" evidence="4">
    <location>
        <begin position="333"/>
        <end position="667"/>
    </location>
</feature>
<name>A0A5J9T715_9POAL</name>
<comment type="caution">
    <text evidence="5">The sequence shown here is derived from an EMBL/GenBank/DDBJ whole genome shotgun (WGS) entry which is preliminary data.</text>
</comment>
<feature type="transmembrane region" description="Helical" evidence="3">
    <location>
        <begin position="266"/>
        <end position="291"/>
    </location>
</feature>
<keyword evidence="2" id="KW-0067">ATP-binding</keyword>
<keyword evidence="3" id="KW-0812">Transmembrane</keyword>
<dbReference type="EMBL" id="RWGY01000045">
    <property type="protein sequence ID" value="TVU07027.1"/>
    <property type="molecule type" value="Genomic_DNA"/>
</dbReference>
<dbReference type="Gene3D" id="3.30.200.20">
    <property type="entry name" value="Phosphorylase Kinase, domain 1"/>
    <property type="match status" value="1"/>
</dbReference>
<evidence type="ECO:0000259" key="4">
    <source>
        <dbReference type="PROSITE" id="PS50011"/>
    </source>
</evidence>
<dbReference type="Gene3D" id="1.10.510.10">
    <property type="entry name" value="Transferase(Phosphotransferase) domain 1"/>
    <property type="match status" value="1"/>
</dbReference>
<dbReference type="GO" id="GO:0004672">
    <property type="term" value="F:protein kinase activity"/>
    <property type="evidence" value="ECO:0007669"/>
    <property type="project" value="InterPro"/>
</dbReference>
<dbReference type="InterPro" id="IPR011009">
    <property type="entry name" value="Kinase-like_dom_sf"/>
</dbReference>
<keyword evidence="3" id="KW-1133">Transmembrane helix</keyword>
<dbReference type="SUPFAM" id="SSF49899">
    <property type="entry name" value="Concanavalin A-like lectins/glucanases"/>
    <property type="match status" value="1"/>
</dbReference>
<proteinExistence type="predicted"/>
<evidence type="ECO:0000313" key="6">
    <source>
        <dbReference type="Proteomes" id="UP000324897"/>
    </source>
</evidence>
<evidence type="ECO:0000256" key="2">
    <source>
        <dbReference type="ARBA" id="ARBA00022840"/>
    </source>
</evidence>
<dbReference type="GO" id="GO:0005524">
    <property type="term" value="F:ATP binding"/>
    <property type="evidence" value="ECO:0007669"/>
    <property type="project" value="UniProtKB-KW"/>
</dbReference>
<dbReference type="Pfam" id="PF07714">
    <property type="entry name" value="PK_Tyr_Ser-Thr"/>
    <property type="match status" value="1"/>
</dbReference>